<name>A0ABM0LWX8_SACKO</name>
<dbReference type="Proteomes" id="UP000694865">
    <property type="component" value="Unplaced"/>
</dbReference>
<dbReference type="InterPro" id="IPR040010">
    <property type="entry name" value="ZN608/ZN609"/>
</dbReference>
<feature type="compositionally biased region" description="Polar residues" evidence="3">
    <location>
        <begin position="1146"/>
        <end position="1161"/>
    </location>
</feature>
<feature type="region of interest" description="Disordered" evidence="3">
    <location>
        <begin position="539"/>
        <end position="608"/>
    </location>
</feature>
<feature type="coiled-coil region" evidence="2">
    <location>
        <begin position="1271"/>
        <end position="1298"/>
    </location>
</feature>
<dbReference type="PROSITE" id="PS00028">
    <property type="entry name" value="ZINC_FINGER_C2H2_1"/>
    <property type="match status" value="1"/>
</dbReference>
<dbReference type="RefSeq" id="XP_006812270.1">
    <property type="nucleotide sequence ID" value="XM_006812207.1"/>
</dbReference>
<dbReference type="PANTHER" id="PTHR21564:SF5">
    <property type="entry name" value="SCRIBBLER, ISOFORM J"/>
    <property type="match status" value="1"/>
</dbReference>
<keyword evidence="2" id="KW-0175">Coiled coil</keyword>
<keyword evidence="1" id="KW-0863">Zinc-finger</keyword>
<feature type="region of interest" description="Disordered" evidence="3">
    <location>
        <begin position="1484"/>
        <end position="1534"/>
    </location>
</feature>
<dbReference type="GeneID" id="100366695"/>
<evidence type="ECO:0000256" key="2">
    <source>
        <dbReference type="SAM" id="Coils"/>
    </source>
</evidence>
<feature type="compositionally biased region" description="Basic and acidic residues" evidence="3">
    <location>
        <begin position="729"/>
        <end position="775"/>
    </location>
</feature>
<feature type="compositionally biased region" description="Polar residues" evidence="3">
    <location>
        <begin position="369"/>
        <end position="395"/>
    </location>
</feature>
<feature type="compositionally biased region" description="Polar residues" evidence="3">
    <location>
        <begin position="1516"/>
        <end position="1528"/>
    </location>
</feature>
<sequence length="1670" mass="186075">MDMPSYLAKRNKENINCSFPKVSGVGNEQKKLSPQGKMATVLQVQEENCVPYDSGDEWEIGLGDLIIDLDADLEKEKQHTIVDRMGTPESSPLKVGKMKIKRKTSSVKSDSVKYEITQKKEEIVTPAPALEQDLPQALPQAGHEHINGVSADKSAKHAPEDKGGKSGRSGGHKRDSNRHEKNSGNSSNRGSDSGQSSGSSSGGDSHHGNDGSGGSGRDMNDNNRDRDKDNRDRDNHDDDDDDNEEDDANKNEGNKNSKQKGKKSKTEKVNIAVGTSDMGTITEPECLAPCEPGTSVNLEGIVWHETERGKRGVLVVNVTWRNKTYVGTLLDCSRHDWAPPRFCDSPTSDIETRTPKGGGRGKRGRSSSNTPGTSDLSNYTETRSSIHSKLRNSNGKGRRGCASGSRTPTNGMERPGKRKSKPLDLDLNSSYDDIRSVTKRMRSNSRGTPTTPQTPSEAVNNEMPPSPQLIECPEPNCGKKYKHINGLRYHQTHAHLNSVTVKSEVCGDELDTESKSSSSEESTAMVLVNVKHKITSQSEYDFSDSNSKNTTVKGHSSKGAENKQQNAATVVIKQEKDSDKEDSPVKSTEKQTEKGSCAKNLKSKLDKVPVKLHKHSEKLKSKEPLLQLQSSHKTKIKKHVSTSGEDNTLQFQAMVENALSSPSVASAVQESNIRKDVVTVSGTVTPAAAVPTSHAATITSVIQTIKTEPGLKDPEPCSVQLPANIAVDKMSRAPREETRIGEVSESEGQKKREKEKHKSSEKEKQKKSNKVEKTIPKLKSARPIAPAPPVPQLIAIPTGFATSSTTGGTVTITPVTTNQHATPISPPLIPIQPKPTVMGEPMVNPSMSSLKEKKRKKKSKDREDKLDRSGHSKEKDKETKEKRSKQETEKNKSQVTNILERALTESGIMSLGHDEKGPSPVQTSESIPSSSSYTAHPVVNEPPKAVVAPTRPEIPKLIPSDSVPKSAATHVITSTPKSLEIEGVRRHDRLGPTSLSANTAAVAPNSHTPTEPLHVITSTAAAGSNQDAQSPAYSDISDANDDTTVENPKQCDDPYQFNDDTQPPAVKTHHSVHNEMRKERDDVSVNVYAPYSSNLTAKMHSPVSESKKRTSDDSLKYLRKENEKHHRKDSVDDANENKKARKDEGQSSSSAAGSFPEQPTHSPKMIPPQIYTQYPYMPGYMGYANSIDNRTYHMHLMATDPHYRQQHEKFLEEQGRHRMEQERMGVEKREKTQEKTVKVTEKEIKIKTEHVTVLKNEERKAGESENWPCVEDRMKDKMKEKQRENHQIMAESIELKSQVTQPVTREQIYDPRVLYDQRHQEDIRQQQQHHYMYQQKVLAHQRFEEEQRRHQEKKEKRERESMEMKEIDNTNEGHKRERSAKELHGKPEKEAGNMTKQIEEKKDERPRSRVEEKMHPSLDPKGHHESPKFAEGYPPYMQHPYVQSPHFGPVPFDPNHPAYRPVNPMMGISHAGFHGSPYLPPEFRYPGPPNMGNPQWKVHMPDEKNPEQERERDSVVSKSPHTGVSQHSSPERPTKALELLQQHASQYYSSHKGEPRQPSEERNKTVSPARPTSRSPAGHKTHGAENAPEKEENAARFEPGIHHELSGPMLRHLHTHHHTHVGVGYPLMAPPYDPYAAVMANQQAGMPPSIHSGENEQRFKQCKDNFMCHS</sequence>
<feature type="compositionally biased region" description="Basic and acidic residues" evidence="3">
    <location>
        <begin position="860"/>
        <end position="892"/>
    </location>
</feature>
<feature type="region of interest" description="Disordered" evidence="3">
    <location>
        <begin position="79"/>
        <end position="271"/>
    </location>
</feature>
<feature type="compositionally biased region" description="Basic and acidic residues" evidence="3">
    <location>
        <begin position="218"/>
        <end position="236"/>
    </location>
</feature>
<evidence type="ECO:0000313" key="7">
    <source>
        <dbReference type="RefSeq" id="XP_006812270.1"/>
    </source>
</evidence>
<feature type="compositionally biased region" description="Polar residues" evidence="3">
    <location>
        <begin position="444"/>
        <end position="459"/>
    </location>
</feature>
<feature type="compositionally biased region" description="Basic and acidic residues" evidence="3">
    <location>
        <begin position="1499"/>
        <end position="1515"/>
    </location>
</feature>
<feature type="compositionally biased region" description="Basic residues" evidence="3">
    <location>
        <begin position="96"/>
        <end position="105"/>
    </location>
</feature>
<evidence type="ECO:0000313" key="6">
    <source>
        <dbReference type="RefSeq" id="XP_006812269.1"/>
    </source>
</evidence>
<protein>
    <submittedName>
        <fullName evidence="6">Zinc finger protein 608-like isoform X1</fullName>
    </submittedName>
    <submittedName>
        <fullName evidence="7">Zinc finger protein 608-like isoform X2</fullName>
    </submittedName>
</protein>
<feature type="compositionally biased region" description="Basic and acidic residues" evidence="3">
    <location>
        <begin position="172"/>
        <end position="182"/>
    </location>
</feature>
<organism evidence="5 6">
    <name type="scientific">Saccoglossus kowalevskii</name>
    <name type="common">Acorn worm</name>
    <dbReference type="NCBI Taxonomy" id="10224"/>
    <lineage>
        <taxon>Eukaryota</taxon>
        <taxon>Metazoa</taxon>
        <taxon>Hemichordata</taxon>
        <taxon>Enteropneusta</taxon>
        <taxon>Harrimaniidae</taxon>
        <taxon>Saccoglossus</taxon>
    </lineage>
</organism>
<accession>A0ABM0LWX8</accession>
<evidence type="ECO:0000313" key="5">
    <source>
        <dbReference type="Proteomes" id="UP000694865"/>
    </source>
</evidence>
<feature type="region of interest" description="Disordered" evidence="3">
    <location>
        <begin position="1019"/>
        <end position="1085"/>
    </location>
</feature>
<feature type="compositionally biased region" description="Low complexity" evidence="3">
    <location>
        <begin position="183"/>
        <end position="203"/>
    </location>
</feature>
<feature type="compositionally biased region" description="Pro residues" evidence="3">
    <location>
        <begin position="824"/>
        <end position="833"/>
    </location>
</feature>
<evidence type="ECO:0000256" key="3">
    <source>
        <dbReference type="SAM" id="MobiDB-lite"/>
    </source>
</evidence>
<feature type="domain" description="C2H2-type" evidence="4">
    <location>
        <begin position="470"/>
        <end position="500"/>
    </location>
</feature>
<feature type="compositionally biased region" description="Polar residues" evidence="3">
    <location>
        <begin position="539"/>
        <end position="554"/>
    </location>
</feature>
<evidence type="ECO:0000259" key="4">
    <source>
        <dbReference type="PROSITE" id="PS50157"/>
    </source>
</evidence>
<feature type="compositionally biased region" description="Acidic residues" evidence="3">
    <location>
        <begin position="237"/>
        <end position="247"/>
    </location>
</feature>
<dbReference type="InterPro" id="IPR013087">
    <property type="entry name" value="Znf_C2H2_type"/>
</dbReference>
<dbReference type="RefSeq" id="XP_006812269.1">
    <property type="nucleotide sequence ID" value="XM_006812206.1"/>
</dbReference>
<feature type="compositionally biased region" description="Basic and acidic residues" evidence="3">
    <location>
        <begin position="1551"/>
        <end position="1564"/>
    </location>
</feature>
<feature type="compositionally biased region" description="Basic and acidic residues" evidence="3">
    <location>
        <begin position="110"/>
        <end position="123"/>
    </location>
</feature>
<proteinExistence type="predicted"/>
<feature type="region of interest" description="Disordered" evidence="3">
    <location>
        <begin position="1343"/>
        <end position="1431"/>
    </location>
</feature>
<feature type="compositionally biased region" description="Low complexity" evidence="3">
    <location>
        <begin position="919"/>
        <end position="932"/>
    </location>
</feature>
<keyword evidence="1" id="KW-0479">Metal-binding</keyword>
<feature type="region of interest" description="Disordered" evidence="3">
    <location>
        <begin position="811"/>
        <end position="971"/>
    </location>
</feature>
<gene>
    <name evidence="6 7" type="primary">LOC100366695</name>
</gene>
<feature type="compositionally biased region" description="Basic and acidic residues" evidence="3">
    <location>
        <begin position="1343"/>
        <end position="1428"/>
    </location>
</feature>
<feature type="compositionally biased region" description="Basic and acidic residues" evidence="3">
    <location>
        <begin position="573"/>
        <end position="593"/>
    </location>
</feature>
<reference evidence="6 7" key="1">
    <citation type="submission" date="2025-05" db="UniProtKB">
        <authorList>
            <consortium name="RefSeq"/>
        </authorList>
    </citation>
    <scope>IDENTIFICATION</scope>
    <source>
        <tissue evidence="6 7">Testes</tissue>
    </source>
</reference>
<dbReference type="PROSITE" id="PS50157">
    <property type="entry name" value="ZINC_FINGER_C2H2_2"/>
    <property type="match status" value="1"/>
</dbReference>
<feature type="region of interest" description="Disordered" evidence="3">
    <location>
        <begin position="1548"/>
        <end position="1593"/>
    </location>
</feature>
<feature type="compositionally biased region" description="Basic and acidic residues" evidence="3">
    <location>
        <begin position="153"/>
        <end position="164"/>
    </location>
</feature>
<keyword evidence="5" id="KW-1185">Reference proteome</keyword>
<feature type="compositionally biased region" description="Polar residues" evidence="3">
    <location>
        <begin position="1019"/>
        <end position="1032"/>
    </location>
</feature>
<feature type="region of interest" description="Disordered" evidence="3">
    <location>
        <begin position="1098"/>
        <end position="1167"/>
    </location>
</feature>
<feature type="region of interest" description="Disordered" evidence="3">
    <location>
        <begin position="725"/>
        <end position="790"/>
    </location>
</feature>
<feature type="compositionally biased region" description="Basic and acidic residues" evidence="3">
    <location>
        <begin position="1105"/>
        <end position="1145"/>
    </location>
</feature>
<keyword evidence="1" id="KW-0862">Zinc</keyword>
<feature type="region of interest" description="Disordered" evidence="3">
    <location>
        <begin position="337"/>
        <end position="474"/>
    </location>
</feature>
<evidence type="ECO:0000256" key="1">
    <source>
        <dbReference type="PROSITE-ProRule" id="PRU00042"/>
    </source>
</evidence>
<dbReference type="PANTHER" id="PTHR21564">
    <property type="entry name" value="BRAKELESS PROTEIN"/>
    <property type="match status" value="1"/>
</dbReference>
<feature type="compositionally biased region" description="Basic and acidic residues" evidence="3">
    <location>
        <begin position="1072"/>
        <end position="1083"/>
    </location>
</feature>